<dbReference type="OMA" id="PNIACEE"/>
<dbReference type="Gene3D" id="2.60.120.920">
    <property type="match status" value="1"/>
</dbReference>
<gene>
    <name evidence="1" type="ORF">NAEGRDRAFT_70264</name>
</gene>
<reference evidence="1 2" key="1">
    <citation type="journal article" date="2010" name="Cell">
        <title>The genome of Naegleria gruberi illuminates early eukaryotic versatility.</title>
        <authorList>
            <person name="Fritz-Laylin L.K."/>
            <person name="Prochnik S.E."/>
            <person name="Ginger M.L."/>
            <person name="Dacks J.B."/>
            <person name="Carpenter M.L."/>
            <person name="Field M.C."/>
            <person name="Kuo A."/>
            <person name="Paredez A."/>
            <person name="Chapman J."/>
            <person name="Pham J."/>
            <person name="Shu S."/>
            <person name="Neupane R."/>
            <person name="Cipriano M."/>
            <person name="Mancuso J."/>
            <person name="Tu H."/>
            <person name="Salamov A."/>
            <person name="Lindquist E."/>
            <person name="Shapiro H."/>
            <person name="Lucas S."/>
            <person name="Grigoriev I.V."/>
            <person name="Cande W.Z."/>
            <person name="Fulton C."/>
            <person name="Rokhsar D.S."/>
            <person name="Dawson S.C."/>
        </authorList>
    </citation>
    <scope>NUCLEOTIDE SEQUENCE [LARGE SCALE GENOMIC DNA]</scope>
    <source>
        <strain evidence="1 2">NEG-M</strain>
    </source>
</reference>
<evidence type="ECO:0000313" key="1">
    <source>
        <dbReference type="EMBL" id="EFC41802.1"/>
    </source>
</evidence>
<keyword evidence="2" id="KW-1185">Reference proteome</keyword>
<protein>
    <recommendedName>
        <fullName evidence="3">F-box domain-containing protein</fullName>
    </recommendedName>
</protein>
<dbReference type="GeneID" id="8856002"/>
<dbReference type="RefSeq" id="XP_002674546.1">
    <property type="nucleotide sequence ID" value="XM_002674500.1"/>
</dbReference>
<evidence type="ECO:0000313" key="2">
    <source>
        <dbReference type="Proteomes" id="UP000006671"/>
    </source>
</evidence>
<sequence length="378" mass="43470">MGNKSSLAKREGEHDLDFCEKLQVKKQDSLSNVDEDDEDEEKKIEKLDPILSSLNYDVISEVISFLDVKNQLLVCSSSKALFNEFIGTDSYNKYFYSCATKHAIPSINDMSLLDHLFKTAKREFKSSLNEEEIIVKFNRIWRKLLNILIETQSFKFNSSLPNIACEEDSHLLSYQGQSFGNFTFSMEAPSNLSELYDSSQSFSSEEHQFLFNFEIVTKDQTRNISIGMGDKEVKDLNCSSRFLGFPDNSLSYSSDGSIRFKIVESLRYEISLLPYKPGDLISMHVKSKPYTKGKEVFYSYQVNFFCNGHFLPYLEGEEQKPCPQFDCLCPLYPSFTLHSPGDSVRMLFSRSSHNNPAVHHKKALERIFAFMLEYNLLS</sequence>
<accession>D2VMU5</accession>
<dbReference type="OrthoDB" id="10368799at2759"/>
<dbReference type="KEGG" id="ngr:NAEGRDRAFT_70264"/>
<evidence type="ECO:0008006" key="3">
    <source>
        <dbReference type="Google" id="ProtNLM"/>
    </source>
</evidence>
<proteinExistence type="predicted"/>
<name>D2VMU5_NAEGR</name>
<dbReference type="Proteomes" id="UP000006671">
    <property type="component" value="Unassembled WGS sequence"/>
</dbReference>
<dbReference type="VEuPathDB" id="AmoebaDB:NAEGRDRAFT_70264"/>
<dbReference type="InterPro" id="IPR043136">
    <property type="entry name" value="B30.2/SPRY_sf"/>
</dbReference>
<dbReference type="AlphaFoldDB" id="D2VMU5"/>
<dbReference type="InParanoid" id="D2VMU5"/>
<dbReference type="EMBL" id="GG738883">
    <property type="protein sequence ID" value="EFC41802.1"/>
    <property type="molecule type" value="Genomic_DNA"/>
</dbReference>
<organism evidence="2">
    <name type="scientific">Naegleria gruberi</name>
    <name type="common">Amoeba</name>
    <dbReference type="NCBI Taxonomy" id="5762"/>
    <lineage>
        <taxon>Eukaryota</taxon>
        <taxon>Discoba</taxon>
        <taxon>Heterolobosea</taxon>
        <taxon>Tetramitia</taxon>
        <taxon>Eutetramitia</taxon>
        <taxon>Vahlkampfiidae</taxon>
        <taxon>Naegleria</taxon>
    </lineage>
</organism>